<organism evidence="1">
    <name type="scientific">Alexandrium monilatum</name>
    <dbReference type="NCBI Taxonomy" id="311494"/>
    <lineage>
        <taxon>Eukaryota</taxon>
        <taxon>Sar</taxon>
        <taxon>Alveolata</taxon>
        <taxon>Dinophyceae</taxon>
        <taxon>Gonyaulacales</taxon>
        <taxon>Pyrocystaceae</taxon>
        <taxon>Alexandrium</taxon>
    </lineage>
</organism>
<reference evidence="1" key="1">
    <citation type="submission" date="2021-01" db="EMBL/GenBank/DDBJ databases">
        <authorList>
            <person name="Corre E."/>
            <person name="Pelletier E."/>
            <person name="Niang G."/>
            <person name="Scheremetjew M."/>
            <person name="Finn R."/>
            <person name="Kale V."/>
            <person name="Holt S."/>
            <person name="Cochrane G."/>
            <person name="Meng A."/>
            <person name="Brown T."/>
            <person name="Cohen L."/>
        </authorList>
    </citation>
    <scope>NUCLEOTIDE SEQUENCE</scope>
    <source>
        <strain evidence="1">CCMP3105</strain>
    </source>
</reference>
<sequence>MGAVLPLDGVGIESVLEGVGPDRREQLIAHLDALAGQRVKFSHVAVWREAFLGGAADHHTLVYEYSAGRRLMSLKIDWGREGLSFTDSEDDPCPSGDIIRRKLIRLRPEEVKKHLLEVKDWDYVLTTWNCQHFSAHLFDQAGGAFE</sequence>
<accession>A0A7S4SSM6</accession>
<evidence type="ECO:0000313" key="1">
    <source>
        <dbReference type="EMBL" id="CAE4654471.1"/>
    </source>
</evidence>
<dbReference type="EMBL" id="HBNR01077960">
    <property type="protein sequence ID" value="CAE4654471.1"/>
    <property type="molecule type" value="Transcribed_RNA"/>
</dbReference>
<gene>
    <name evidence="1" type="ORF">AMON00008_LOCUS55513</name>
</gene>
<name>A0A7S4SSM6_9DINO</name>
<protein>
    <submittedName>
        <fullName evidence="1">Uncharacterized protein</fullName>
    </submittedName>
</protein>
<dbReference type="AlphaFoldDB" id="A0A7S4SSM6"/>
<proteinExistence type="predicted"/>